<evidence type="ECO:0000313" key="2">
    <source>
        <dbReference type="Proteomes" id="UP000824469"/>
    </source>
</evidence>
<dbReference type="AlphaFoldDB" id="A0AA38CVY9"/>
<keyword evidence="2" id="KW-1185">Reference proteome</keyword>
<accession>A0AA38CVY9</accession>
<evidence type="ECO:0000313" key="1">
    <source>
        <dbReference type="EMBL" id="KAH9303869.1"/>
    </source>
</evidence>
<feature type="non-terminal residue" evidence="1">
    <location>
        <position position="76"/>
    </location>
</feature>
<name>A0AA38CVY9_TAXCH</name>
<organism evidence="1 2">
    <name type="scientific">Taxus chinensis</name>
    <name type="common">Chinese yew</name>
    <name type="synonym">Taxus wallichiana var. chinensis</name>
    <dbReference type="NCBI Taxonomy" id="29808"/>
    <lineage>
        <taxon>Eukaryota</taxon>
        <taxon>Viridiplantae</taxon>
        <taxon>Streptophyta</taxon>
        <taxon>Embryophyta</taxon>
        <taxon>Tracheophyta</taxon>
        <taxon>Spermatophyta</taxon>
        <taxon>Pinopsida</taxon>
        <taxon>Pinidae</taxon>
        <taxon>Conifers II</taxon>
        <taxon>Cupressales</taxon>
        <taxon>Taxaceae</taxon>
        <taxon>Taxus</taxon>
    </lineage>
</organism>
<comment type="caution">
    <text evidence="1">The sequence shown here is derived from an EMBL/GenBank/DDBJ whole genome shotgun (WGS) entry which is preliminary data.</text>
</comment>
<sequence length="76" mass="8660">KLEKVEILTPARRLFILEHDGWQIQGSRAHSFVQTKGRRSARGNRGVGICLEHTELAGMSRTFVHKSSKSTHHVRK</sequence>
<reference evidence="1 2" key="1">
    <citation type="journal article" date="2021" name="Nat. Plants">
        <title>The Taxus genome provides insights into paclitaxel biosynthesis.</title>
        <authorList>
            <person name="Xiong X."/>
            <person name="Gou J."/>
            <person name="Liao Q."/>
            <person name="Li Y."/>
            <person name="Zhou Q."/>
            <person name="Bi G."/>
            <person name="Li C."/>
            <person name="Du R."/>
            <person name="Wang X."/>
            <person name="Sun T."/>
            <person name="Guo L."/>
            <person name="Liang H."/>
            <person name="Lu P."/>
            <person name="Wu Y."/>
            <person name="Zhang Z."/>
            <person name="Ro D.K."/>
            <person name="Shang Y."/>
            <person name="Huang S."/>
            <person name="Yan J."/>
        </authorList>
    </citation>
    <scope>NUCLEOTIDE SEQUENCE [LARGE SCALE GENOMIC DNA]</scope>
    <source>
        <strain evidence="1">Ta-2019</strain>
    </source>
</reference>
<proteinExistence type="predicted"/>
<dbReference type="Proteomes" id="UP000824469">
    <property type="component" value="Unassembled WGS sequence"/>
</dbReference>
<gene>
    <name evidence="1" type="ORF">KI387_008273</name>
</gene>
<feature type="non-terminal residue" evidence="1">
    <location>
        <position position="1"/>
    </location>
</feature>
<protein>
    <submittedName>
        <fullName evidence="1">Uncharacterized protein</fullName>
    </submittedName>
</protein>
<dbReference type="EMBL" id="JAHRHJ020000008">
    <property type="protein sequence ID" value="KAH9303869.1"/>
    <property type="molecule type" value="Genomic_DNA"/>
</dbReference>